<dbReference type="OrthoDB" id="8062037at2759"/>
<evidence type="ECO:0000256" key="1">
    <source>
        <dbReference type="SAM" id="MobiDB-lite"/>
    </source>
</evidence>
<evidence type="ECO:0000313" key="2">
    <source>
        <dbReference type="EMBL" id="CCA76543.1"/>
    </source>
</evidence>
<feature type="compositionally biased region" description="Low complexity" evidence="1">
    <location>
        <begin position="50"/>
        <end position="61"/>
    </location>
</feature>
<proteinExistence type="predicted"/>
<dbReference type="Proteomes" id="UP000007148">
    <property type="component" value="Unassembled WGS sequence"/>
</dbReference>
<dbReference type="HOGENOM" id="CLU_806784_0_0_1"/>
<evidence type="ECO:0000313" key="3">
    <source>
        <dbReference type="Proteomes" id="UP000007148"/>
    </source>
</evidence>
<organism evidence="2 3">
    <name type="scientific">Serendipita indica (strain DSM 11827)</name>
    <name type="common">Root endophyte fungus</name>
    <name type="synonym">Piriformospora indica</name>
    <dbReference type="NCBI Taxonomy" id="1109443"/>
    <lineage>
        <taxon>Eukaryota</taxon>
        <taxon>Fungi</taxon>
        <taxon>Dikarya</taxon>
        <taxon>Basidiomycota</taxon>
        <taxon>Agaricomycotina</taxon>
        <taxon>Agaricomycetes</taxon>
        <taxon>Sebacinales</taxon>
        <taxon>Serendipitaceae</taxon>
        <taxon>Serendipita</taxon>
    </lineage>
</organism>
<keyword evidence="3" id="KW-1185">Reference proteome</keyword>
<dbReference type="AlphaFoldDB" id="G4TZ00"/>
<gene>
    <name evidence="2" type="ORF">PIIN_10536</name>
</gene>
<feature type="compositionally biased region" description="Polar residues" evidence="1">
    <location>
        <begin position="1"/>
        <end position="16"/>
    </location>
</feature>
<protein>
    <submittedName>
        <fullName evidence="2">Uncharacterized protein</fullName>
    </submittedName>
</protein>
<reference evidence="2 3" key="1">
    <citation type="journal article" date="2011" name="PLoS Pathog.">
        <title>Endophytic Life Strategies Decoded by Genome and Transcriptome Analyses of the Mutualistic Root Symbiont Piriformospora indica.</title>
        <authorList>
            <person name="Zuccaro A."/>
            <person name="Lahrmann U."/>
            <person name="Guldener U."/>
            <person name="Langen G."/>
            <person name="Pfiffi S."/>
            <person name="Biedenkopf D."/>
            <person name="Wong P."/>
            <person name="Samans B."/>
            <person name="Grimm C."/>
            <person name="Basiewicz M."/>
            <person name="Murat C."/>
            <person name="Martin F."/>
            <person name="Kogel K.H."/>
        </authorList>
    </citation>
    <scope>NUCLEOTIDE SEQUENCE [LARGE SCALE GENOMIC DNA]</scope>
    <source>
        <strain evidence="2 3">DSM 11827</strain>
    </source>
</reference>
<accession>G4TZ00</accession>
<name>G4TZ00_SERID</name>
<feature type="region of interest" description="Disordered" evidence="1">
    <location>
        <begin position="94"/>
        <end position="134"/>
    </location>
</feature>
<feature type="region of interest" description="Disordered" evidence="1">
    <location>
        <begin position="1"/>
        <end position="79"/>
    </location>
</feature>
<sequence length="344" mass="36821">MPSGLRGSTQPLSAHDQSARVILAIVRPSTPSFRHRPYGSSRPSNQANNQTQAQEPEPQETSANGGASNGTHGNPRDGFMTTHIISFTFEIPLDHPVPRVTPQNNEPAPGASQDESTRTQPEPGAQAQDGRGPPVFVYPPGFLFGSLPFGAPFGLGPALPLNPFDLGAGLGAPPGASGGSLRGRRQKKKWVAPEGLSLPPVVEAKEHEDEEDNGEQVDMGVRVERIYLKKLAHSHSDKGEMAAEEPACTPRLHPECLLVSSRIVDPFLKDAIDKADEQDTLEVGCPICRTRGVLSVPSGVVSGGWRIKSIVVFIGKGTFRSAVNLSKGFIRDRRDLILMLSVSS</sequence>
<comment type="caution">
    <text evidence="2">The sequence shown here is derived from an EMBL/GenBank/DDBJ whole genome shotgun (WGS) entry which is preliminary data.</text>
</comment>
<dbReference type="InParanoid" id="G4TZ00"/>
<feature type="compositionally biased region" description="Polar residues" evidence="1">
    <location>
        <begin position="62"/>
        <end position="72"/>
    </location>
</feature>
<dbReference type="EMBL" id="CAFZ01000819">
    <property type="protein sequence ID" value="CCA76543.1"/>
    <property type="molecule type" value="Genomic_DNA"/>
</dbReference>